<keyword evidence="3 9" id="KW-0028">Amino-acid biosynthesis</keyword>
<dbReference type="RefSeq" id="WP_095088054.1">
    <property type="nucleotide sequence ID" value="NZ_BMDM01000005.1"/>
</dbReference>
<comment type="similarity">
    <text evidence="1 9">Belongs to the DapB family.</text>
</comment>
<feature type="domain" description="Dihydrodipicolinate reductase C-terminal" evidence="12">
    <location>
        <begin position="109"/>
        <end position="239"/>
    </location>
</feature>
<dbReference type="InterPro" id="IPR000846">
    <property type="entry name" value="DapB_N"/>
</dbReference>
<dbReference type="FunFam" id="3.30.360.10:FF:000009">
    <property type="entry name" value="4-hydroxy-tetrahydrodipicolinate reductase"/>
    <property type="match status" value="1"/>
</dbReference>
<dbReference type="GO" id="GO:0050661">
    <property type="term" value="F:NADP binding"/>
    <property type="evidence" value="ECO:0007669"/>
    <property type="project" value="UniProtKB-UniRule"/>
</dbReference>
<evidence type="ECO:0000259" key="12">
    <source>
        <dbReference type="Pfam" id="PF05173"/>
    </source>
</evidence>
<feature type="active site" description="Proton donor/acceptor" evidence="9">
    <location>
        <position position="135"/>
    </location>
</feature>
<evidence type="ECO:0000259" key="11">
    <source>
        <dbReference type="Pfam" id="PF01113"/>
    </source>
</evidence>
<dbReference type="GO" id="GO:0008839">
    <property type="term" value="F:4-hydroxy-tetrahydrodipicolinate reductase"/>
    <property type="evidence" value="ECO:0007669"/>
    <property type="project" value="UniProtKB-UniRule"/>
</dbReference>
<keyword evidence="4 9" id="KW-0521">NADP</keyword>
<dbReference type="PIRSF" id="PIRSF000161">
    <property type="entry name" value="DHPR"/>
    <property type="match status" value="1"/>
</dbReference>
<dbReference type="GO" id="GO:0051287">
    <property type="term" value="F:NAD binding"/>
    <property type="evidence" value="ECO:0007669"/>
    <property type="project" value="UniProtKB-UniRule"/>
</dbReference>
<dbReference type="InterPro" id="IPR022663">
    <property type="entry name" value="DapB_C"/>
</dbReference>
<keyword evidence="14" id="KW-1185">Reference proteome</keyword>
<proteinExistence type="inferred from homology"/>
<feature type="binding site" evidence="9">
    <location>
        <position position="136"/>
    </location>
    <ligand>
        <name>(S)-2,3,4,5-tetrahydrodipicolinate</name>
        <dbReference type="ChEBI" id="CHEBI:16845"/>
    </ligand>
</feature>
<dbReference type="EMBL" id="LT906462">
    <property type="protein sequence ID" value="SNV68319.1"/>
    <property type="molecule type" value="Genomic_DNA"/>
</dbReference>
<dbReference type="Pfam" id="PF05173">
    <property type="entry name" value="DapB_C"/>
    <property type="match status" value="1"/>
</dbReference>
<dbReference type="HAMAP" id="MF_00102">
    <property type="entry name" value="DapB"/>
    <property type="match status" value="1"/>
</dbReference>
<evidence type="ECO:0000256" key="1">
    <source>
        <dbReference type="ARBA" id="ARBA00006642"/>
    </source>
</evidence>
<comment type="pathway">
    <text evidence="9">Amino-acid biosynthesis; L-lysine biosynthesis via DAP pathway; (S)-tetrahydrodipicolinate from L-aspartate: step 4/4.</text>
</comment>
<feature type="active site" description="Proton donor" evidence="9">
    <location>
        <position position="139"/>
    </location>
</feature>
<dbReference type="GO" id="GO:0009089">
    <property type="term" value="P:lysine biosynthetic process via diaminopimelate"/>
    <property type="evidence" value="ECO:0007669"/>
    <property type="project" value="UniProtKB-UniRule"/>
</dbReference>
<dbReference type="Gene3D" id="3.30.360.10">
    <property type="entry name" value="Dihydrodipicolinate Reductase, domain 2"/>
    <property type="match status" value="1"/>
</dbReference>
<evidence type="ECO:0000256" key="2">
    <source>
        <dbReference type="ARBA" id="ARBA00022490"/>
    </source>
</evidence>
<dbReference type="InterPro" id="IPR023940">
    <property type="entry name" value="DHDPR_bac"/>
</dbReference>
<accession>A0A239ZAV4</accession>
<keyword evidence="5 9" id="KW-0220">Diaminopimelate biosynthesis</keyword>
<sequence>MKILLIGYGAMNARVARLSEERNHEIVGVIVKDPSKDYPYPAYDTFNVAPEADVAIDFSNPELLLPLLDEDIQMPLVIATTGEKEQIITKLQEKSYKLPVFFSANMSYGVHILKEIIQYAVPLLEDFDIELLEKHHNKKVDAPSGTLVQLYDAIKEKRDQTYPMYNRHETNEKRNPDEIGISSQRGGTIVGEHQVLFAGHDETIEISHRAQSKDIFANGAINVAETLIHKENGYYTYNNLHEERN</sequence>
<organism evidence="13 14">
    <name type="scientific">Mammaliicoccus stepanovicii</name>
    <dbReference type="NCBI Taxonomy" id="643214"/>
    <lineage>
        <taxon>Bacteria</taxon>
        <taxon>Bacillati</taxon>
        <taxon>Bacillota</taxon>
        <taxon>Bacilli</taxon>
        <taxon>Bacillales</taxon>
        <taxon>Staphylococcaceae</taxon>
        <taxon>Mammaliicoccus</taxon>
    </lineage>
</organism>
<keyword evidence="6 9" id="KW-0560">Oxidoreductase</keyword>
<dbReference type="InterPro" id="IPR022664">
    <property type="entry name" value="DapB_N_CS"/>
</dbReference>
<comment type="caution">
    <text evidence="9">Lacks conserved residue(s) required for the propagation of feature annotation.</text>
</comment>
<evidence type="ECO:0000256" key="10">
    <source>
        <dbReference type="NCBIfam" id="TIGR00036"/>
    </source>
</evidence>
<evidence type="ECO:0000256" key="9">
    <source>
        <dbReference type="HAMAP-Rule" id="MF_00102"/>
    </source>
</evidence>
<dbReference type="AlphaFoldDB" id="A0A239ZAV4"/>
<dbReference type="Gene3D" id="3.40.50.720">
    <property type="entry name" value="NAD(P)-binding Rossmann-like Domain"/>
    <property type="match status" value="1"/>
</dbReference>
<protein>
    <recommendedName>
        <fullName evidence="9 10">4-hydroxy-tetrahydrodipicolinate reductase</fullName>
        <shortName evidence="9">HTPA reductase</shortName>
        <ecNumber evidence="9 10">1.17.1.8</ecNumber>
    </recommendedName>
</protein>
<dbReference type="NCBIfam" id="TIGR00036">
    <property type="entry name" value="dapB"/>
    <property type="match status" value="1"/>
</dbReference>
<evidence type="ECO:0000256" key="3">
    <source>
        <dbReference type="ARBA" id="ARBA00022605"/>
    </source>
</evidence>
<dbReference type="InterPro" id="IPR036291">
    <property type="entry name" value="NAD(P)-bd_dom_sf"/>
</dbReference>
<reference evidence="13 14" key="1">
    <citation type="submission" date="2017-06" db="EMBL/GenBank/DDBJ databases">
        <authorList>
            <consortium name="Pathogen Informatics"/>
        </authorList>
    </citation>
    <scope>NUCLEOTIDE SEQUENCE [LARGE SCALE GENOMIC DNA]</scope>
    <source>
        <strain evidence="13 14">NCTC13839</strain>
    </source>
</reference>
<evidence type="ECO:0000256" key="8">
    <source>
        <dbReference type="ARBA" id="ARBA00023154"/>
    </source>
</evidence>
<dbReference type="UniPathway" id="UPA00034">
    <property type="reaction ID" value="UER00018"/>
</dbReference>
<feature type="binding site" evidence="9">
    <location>
        <begin position="145"/>
        <end position="146"/>
    </location>
    <ligand>
        <name>(S)-2,3,4,5-tetrahydrodipicolinate</name>
        <dbReference type="ChEBI" id="CHEBI:16845"/>
    </ligand>
</feature>
<dbReference type="GO" id="GO:0016726">
    <property type="term" value="F:oxidoreductase activity, acting on CH or CH2 groups, NAD or NADP as acceptor"/>
    <property type="evidence" value="ECO:0007669"/>
    <property type="project" value="UniProtKB-UniRule"/>
</dbReference>
<feature type="binding site" evidence="9">
    <location>
        <begin position="79"/>
        <end position="81"/>
    </location>
    <ligand>
        <name>NAD(+)</name>
        <dbReference type="ChEBI" id="CHEBI:57540"/>
    </ligand>
</feature>
<comment type="function">
    <text evidence="9">Catalyzes the conversion of 4-hydroxy-tetrahydrodipicolinate (HTPA) to tetrahydrodipicolinate.</text>
</comment>
<dbReference type="PROSITE" id="PS01298">
    <property type="entry name" value="DAPB"/>
    <property type="match status" value="1"/>
</dbReference>
<dbReference type="SUPFAM" id="SSF55347">
    <property type="entry name" value="Glyceraldehyde-3-phosphate dehydrogenase-like, C-terminal domain"/>
    <property type="match status" value="1"/>
</dbReference>
<dbReference type="Pfam" id="PF01113">
    <property type="entry name" value="DapB_N"/>
    <property type="match status" value="1"/>
</dbReference>
<evidence type="ECO:0000313" key="13">
    <source>
        <dbReference type="EMBL" id="SNV68319.1"/>
    </source>
</evidence>
<dbReference type="Proteomes" id="UP000242084">
    <property type="component" value="Chromosome 1"/>
</dbReference>
<dbReference type="EC" id="1.17.1.8" evidence="9 10"/>
<keyword evidence="8 9" id="KW-0457">Lysine biosynthesis</keyword>
<dbReference type="PANTHER" id="PTHR20836">
    <property type="entry name" value="DIHYDRODIPICOLINATE REDUCTASE"/>
    <property type="match status" value="1"/>
</dbReference>
<keyword evidence="7 9" id="KW-0520">NAD</keyword>
<comment type="subunit">
    <text evidence="9">Homotetramer.</text>
</comment>
<keyword evidence="2 9" id="KW-0963">Cytoplasm</keyword>
<evidence type="ECO:0000256" key="7">
    <source>
        <dbReference type="ARBA" id="ARBA00023027"/>
    </source>
</evidence>
<comment type="catalytic activity">
    <reaction evidence="9">
        <text>(S)-2,3,4,5-tetrahydrodipicolinate + NAD(+) + H2O = (2S,4S)-4-hydroxy-2,3,4,5-tetrahydrodipicolinate + NADH + H(+)</text>
        <dbReference type="Rhea" id="RHEA:35323"/>
        <dbReference type="ChEBI" id="CHEBI:15377"/>
        <dbReference type="ChEBI" id="CHEBI:15378"/>
        <dbReference type="ChEBI" id="CHEBI:16845"/>
        <dbReference type="ChEBI" id="CHEBI:57540"/>
        <dbReference type="ChEBI" id="CHEBI:57945"/>
        <dbReference type="ChEBI" id="CHEBI:67139"/>
        <dbReference type="EC" id="1.17.1.8"/>
    </reaction>
</comment>
<feature type="binding site" evidence="9">
    <location>
        <begin position="103"/>
        <end position="106"/>
    </location>
    <ligand>
        <name>NAD(+)</name>
        <dbReference type="ChEBI" id="CHEBI:57540"/>
    </ligand>
</feature>
<dbReference type="GO" id="GO:0005829">
    <property type="term" value="C:cytosol"/>
    <property type="evidence" value="ECO:0007669"/>
    <property type="project" value="TreeGrafter"/>
</dbReference>
<comment type="subcellular location">
    <subcellularLocation>
        <location evidence="9">Cytoplasm</location>
    </subcellularLocation>
</comment>
<dbReference type="GO" id="GO:0019877">
    <property type="term" value="P:diaminopimelate biosynthetic process"/>
    <property type="evidence" value="ECO:0007669"/>
    <property type="project" value="UniProtKB-UniRule"/>
</dbReference>
<name>A0A239ZAV4_9STAP</name>
<gene>
    <name evidence="9 13" type="primary">dapB</name>
    <name evidence="13" type="ORF">SAMEA4384403_01380</name>
</gene>
<comment type="catalytic activity">
    <reaction evidence="9">
        <text>(S)-2,3,4,5-tetrahydrodipicolinate + NADP(+) + H2O = (2S,4S)-4-hydroxy-2,3,4,5-tetrahydrodipicolinate + NADPH + H(+)</text>
        <dbReference type="Rhea" id="RHEA:35331"/>
        <dbReference type="ChEBI" id="CHEBI:15377"/>
        <dbReference type="ChEBI" id="CHEBI:15378"/>
        <dbReference type="ChEBI" id="CHEBI:16845"/>
        <dbReference type="ChEBI" id="CHEBI:57783"/>
        <dbReference type="ChEBI" id="CHEBI:58349"/>
        <dbReference type="ChEBI" id="CHEBI:67139"/>
        <dbReference type="EC" id="1.17.1.8"/>
    </reaction>
</comment>
<dbReference type="KEGG" id="sste:SAMEA4384403_1380"/>
<dbReference type="SUPFAM" id="SSF51735">
    <property type="entry name" value="NAD(P)-binding Rossmann-fold domains"/>
    <property type="match status" value="1"/>
</dbReference>
<evidence type="ECO:0000256" key="4">
    <source>
        <dbReference type="ARBA" id="ARBA00022857"/>
    </source>
</evidence>
<evidence type="ECO:0000256" key="5">
    <source>
        <dbReference type="ARBA" id="ARBA00022915"/>
    </source>
</evidence>
<dbReference type="OrthoDB" id="9790352at2"/>
<feature type="domain" description="Dihydrodipicolinate reductase N-terminal" evidence="11">
    <location>
        <begin position="1"/>
        <end position="106"/>
    </location>
</feature>
<evidence type="ECO:0000256" key="6">
    <source>
        <dbReference type="ARBA" id="ARBA00023002"/>
    </source>
</evidence>
<comment type="caution">
    <text evidence="9">Was originally thought to be a dihydrodipicolinate reductase (DHDPR), catalyzing the conversion of dihydrodipicolinate to tetrahydrodipicolinate. However, it was shown in E.coli that the substrate of the enzymatic reaction is not dihydrodipicolinate (DHDP) but in fact (2S,4S)-4-hydroxy-2,3,4,5-tetrahydrodipicolinic acid (HTPA), the product released by the DapA-catalyzed reaction.</text>
</comment>
<dbReference type="PANTHER" id="PTHR20836:SF7">
    <property type="entry name" value="4-HYDROXY-TETRAHYDRODIPICOLINATE REDUCTASE"/>
    <property type="match status" value="1"/>
</dbReference>
<evidence type="ECO:0000313" key="14">
    <source>
        <dbReference type="Proteomes" id="UP000242084"/>
    </source>
</evidence>